<dbReference type="InterPro" id="IPR013763">
    <property type="entry name" value="Cyclin-like_dom"/>
</dbReference>
<dbReference type="AlphaFoldDB" id="A0A7C9A813"/>
<organism evidence="7">
    <name type="scientific">Opuntia streptacantha</name>
    <name type="common">Prickly pear cactus</name>
    <name type="synonym">Opuntia cardona</name>
    <dbReference type="NCBI Taxonomy" id="393608"/>
    <lineage>
        <taxon>Eukaryota</taxon>
        <taxon>Viridiplantae</taxon>
        <taxon>Streptophyta</taxon>
        <taxon>Embryophyta</taxon>
        <taxon>Tracheophyta</taxon>
        <taxon>Spermatophyta</taxon>
        <taxon>Magnoliopsida</taxon>
        <taxon>eudicotyledons</taxon>
        <taxon>Gunneridae</taxon>
        <taxon>Pentapetalae</taxon>
        <taxon>Caryophyllales</taxon>
        <taxon>Cactineae</taxon>
        <taxon>Cactaceae</taxon>
        <taxon>Opuntioideae</taxon>
        <taxon>Opuntia</taxon>
    </lineage>
</organism>
<keyword evidence="2" id="KW-0132">Cell division</keyword>
<dbReference type="CDD" id="cd20506">
    <property type="entry name" value="CYCLIN_AtCycA-like_rpt2"/>
    <property type="match status" value="1"/>
</dbReference>
<dbReference type="InterPro" id="IPR036915">
    <property type="entry name" value="Cyclin-like_sf"/>
</dbReference>
<dbReference type="InterPro" id="IPR004367">
    <property type="entry name" value="Cyclin_C-dom"/>
</dbReference>
<evidence type="ECO:0000256" key="4">
    <source>
        <dbReference type="ARBA" id="ARBA00023306"/>
    </source>
</evidence>
<proteinExistence type="inferred from homology"/>
<evidence type="ECO:0000259" key="5">
    <source>
        <dbReference type="SMART" id="SM00385"/>
    </source>
</evidence>
<comment type="similarity">
    <text evidence="1">Belongs to the cyclin family. Cyclin AB subfamily.</text>
</comment>
<feature type="domain" description="Cyclin C-terminal" evidence="6">
    <location>
        <begin position="16"/>
        <end position="139"/>
    </location>
</feature>
<dbReference type="SMART" id="SM01332">
    <property type="entry name" value="Cyclin_C"/>
    <property type="match status" value="1"/>
</dbReference>
<name>A0A7C9A813_OPUST</name>
<accession>A0A7C9A813</accession>
<dbReference type="SUPFAM" id="SSF47954">
    <property type="entry name" value="Cyclin-like"/>
    <property type="match status" value="1"/>
</dbReference>
<reference evidence="7" key="2">
    <citation type="submission" date="2020-07" db="EMBL/GenBank/DDBJ databases">
        <authorList>
            <person name="Vera ALvarez R."/>
            <person name="Arias-Moreno D.M."/>
            <person name="Jimenez-Jacinto V."/>
            <person name="Jimenez-Bremont J.F."/>
            <person name="Swaminathan K."/>
            <person name="Moose S.P."/>
            <person name="Guerrero-Gonzalez M.L."/>
            <person name="Marino-Ramirez L."/>
            <person name="Landsman D."/>
            <person name="Rodriguez-Kessler M."/>
            <person name="Delgado-Sanchez P."/>
        </authorList>
    </citation>
    <scope>NUCLEOTIDE SEQUENCE</scope>
    <source>
        <tissue evidence="7">Cladode</tissue>
    </source>
</reference>
<dbReference type="SMART" id="SM00385">
    <property type="entry name" value="CYCLIN"/>
    <property type="match status" value="1"/>
</dbReference>
<reference evidence="7" key="1">
    <citation type="journal article" date="2013" name="J. Plant Res.">
        <title>Effect of fungi and light on seed germination of three Opuntia species from semiarid lands of central Mexico.</title>
        <authorList>
            <person name="Delgado-Sanchez P."/>
            <person name="Jimenez-Bremont J.F."/>
            <person name="Guerrero-Gonzalez Mde L."/>
            <person name="Flores J."/>
        </authorList>
    </citation>
    <scope>NUCLEOTIDE SEQUENCE</scope>
    <source>
        <tissue evidence="7">Cladode</tissue>
    </source>
</reference>
<dbReference type="EMBL" id="GISG01214044">
    <property type="protein sequence ID" value="MBA4661878.1"/>
    <property type="molecule type" value="Transcribed_RNA"/>
</dbReference>
<sequence>MERQVLNFLCFQLSIPTAKTFLRRYIHASQATCKVPSADLEFLANYLAELTLVEYSFLKFLPSLIAASAVFLARWTFDQSEHPWNPTLEHYSCYKAADLKTTVIAMQDLQLNNGGCQLNAIREKYRNQKFNSVANLSPSKSVQSLF</sequence>
<dbReference type="GO" id="GO:0051301">
    <property type="term" value="P:cell division"/>
    <property type="evidence" value="ECO:0007669"/>
    <property type="project" value="UniProtKB-KW"/>
</dbReference>
<evidence type="ECO:0000313" key="7">
    <source>
        <dbReference type="EMBL" id="MBA4661878.1"/>
    </source>
</evidence>
<dbReference type="InterPro" id="IPR039361">
    <property type="entry name" value="Cyclin"/>
</dbReference>
<keyword evidence="4" id="KW-0131">Cell cycle</keyword>
<evidence type="ECO:0000256" key="2">
    <source>
        <dbReference type="ARBA" id="ARBA00022618"/>
    </source>
</evidence>
<evidence type="ECO:0000256" key="1">
    <source>
        <dbReference type="ARBA" id="ARBA00006955"/>
    </source>
</evidence>
<evidence type="ECO:0000256" key="3">
    <source>
        <dbReference type="ARBA" id="ARBA00023127"/>
    </source>
</evidence>
<evidence type="ECO:0008006" key="8">
    <source>
        <dbReference type="Google" id="ProtNLM"/>
    </source>
</evidence>
<dbReference type="PANTHER" id="PTHR10177">
    <property type="entry name" value="CYCLINS"/>
    <property type="match status" value="1"/>
</dbReference>
<dbReference type="Gene3D" id="1.10.472.10">
    <property type="entry name" value="Cyclin-like"/>
    <property type="match status" value="1"/>
</dbReference>
<dbReference type="Pfam" id="PF02984">
    <property type="entry name" value="Cyclin_C"/>
    <property type="match status" value="1"/>
</dbReference>
<dbReference type="FunFam" id="1.10.472.10:FF:000013">
    <property type="entry name" value="Cyclin A1"/>
    <property type="match status" value="1"/>
</dbReference>
<feature type="domain" description="Cyclin-like" evidence="5">
    <location>
        <begin position="20"/>
        <end position="108"/>
    </location>
</feature>
<keyword evidence="3" id="KW-0195">Cyclin</keyword>
<evidence type="ECO:0000259" key="6">
    <source>
        <dbReference type="SMART" id="SM01332"/>
    </source>
</evidence>
<protein>
    <recommendedName>
        <fullName evidence="8">Cyclin C-terminal domain-containing protein</fullName>
    </recommendedName>
</protein>